<protein>
    <submittedName>
        <fullName evidence="1">Uncharacterized protein n849R</fullName>
    </submittedName>
</protein>
<dbReference type="Proteomes" id="UP000204095">
    <property type="component" value="Segment"/>
</dbReference>
<dbReference type="RefSeq" id="YP_001426481.1">
    <property type="nucleotide sequence ID" value="NC_008603.1"/>
</dbReference>
<evidence type="ECO:0000313" key="2">
    <source>
        <dbReference type="Proteomes" id="UP000204095"/>
    </source>
</evidence>
<name>A7J8K3_PBCVF</name>
<gene>
    <name evidence="1" type="primary">n849R</name>
    <name evidence="1" type="ORF">FR483_n849R</name>
</gene>
<evidence type="ECO:0000313" key="1">
    <source>
        <dbReference type="EMBL" id="ABT16134.1"/>
    </source>
</evidence>
<reference evidence="1 2" key="1">
    <citation type="journal article" date="2007" name="Virology">
        <title>Sequence and annotation of the 314-kb MT325 and the 321-kb FR483 viruses that infect Chlorella Pbi.</title>
        <authorList>
            <person name="Fitzgerald L.A."/>
            <person name="Graves M.V."/>
            <person name="Li X."/>
            <person name="Feldblyum T."/>
            <person name="Hartigan J."/>
            <person name="Van Etten J.L."/>
        </authorList>
    </citation>
    <scope>NUCLEOTIDE SEQUENCE [LARGE SCALE GENOMIC DNA]</scope>
    <source>
        <strain evidence="1 2">FR483</strain>
    </source>
</reference>
<dbReference type="GeneID" id="5470154"/>
<accession>A7J8K3</accession>
<dbReference type="OrthoDB" id="40401at10239"/>
<proteinExistence type="predicted"/>
<dbReference type="EMBL" id="DQ890022">
    <property type="protein sequence ID" value="ABT16134.1"/>
    <property type="molecule type" value="Genomic_DNA"/>
</dbReference>
<sequence>MNVDSFCEEIAKIYNSTALNYKKNAHMFYESNKPKLYIRIHRPTKKWYVGFTTQRYAIFRHNQDLMSAVLFREKSKKSDLYRKTITTEQALDLWNRTPDPFYEVNKDWVVWTIAEFDTESIARSTEAAVIQTLTKQNVIPADLCLNTTHVCVPVSNQDDKPINPFLAKMMKSS</sequence>
<organismHost>
    <name type="scientific">Paramecium bursaria</name>
    <dbReference type="NCBI Taxonomy" id="74790"/>
</organismHost>
<organism evidence="1 2">
    <name type="scientific">Paramecium bursaria Chlorella virus FR483</name>
    <name type="common">PBCV-FR483</name>
    <dbReference type="NCBI Taxonomy" id="399781"/>
    <lineage>
        <taxon>Viruses</taxon>
        <taxon>Varidnaviria</taxon>
        <taxon>Bamfordvirae</taxon>
        <taxon>Nucleocytoviricota</taxon>
        <taxon>Megaviricetes</taxon>
        <taxon>Algavirales</taxon>
        <taxon>Phycodnaviridae</taxon>
        <taxon>Chlorovirus</taxon>
        <taxon>Chlorovirus conductrix</taxon>
        <taxon>Paramecium bursaria Chlorella virus A1</taxon>
    </lineage>
</organism>
<dbReference type="KEGG" id="vg:5470154"/>